<proteinExistence type="predicted"/>
<protein>
    <submittedName>
        <fullName evidence="2">DUF3885 domain-containing protein</fullName>
    </submittedName>
</protein>
<dbReference type="AlphaFoldDB" id="A0A4R0NF69"/>
<sequence>MIKNPIDFENQFIEKFGDIDRITLRSLTKNKLRFELGGDETDLNRVSQAKDRSSQILQYCFNGLPIWLRIILWDKEGEMDLSNAGLAIETSDKNFRDENEEDILYLYLKKYSPLIVSPIVTSIINYEMAEEPSANITCYFVDFDRSIIMNIYDDRGMDVYSPNKAIIEGLLNRFSSWAINDV</sequence>
<evidence type="ECO:0000259" key="1">
    <source>
        <dbReference type="Pfam" id="PF13021"/>
    </source>
</evidence>
<dbReference type="RefSeq" id="WP_131608210.1">
    <property type="nucleotide sequence ID" value="NZ_SJSM01000003.1"/>
</dbReference>
<evidence type="ECO:0000313" key="2">
    <source>
        <dbReference type="EMBL" id="TCC97852.1"/>
    </source>
</evidence>
<dbReference type="Pfam" id="PF13021">
    <property type="entry name" value="DUF3885"/>
    <property type="match status" value="1"/>
</dbReference>
<comment type="caution">
    <text evidence="2">The sequence shown here is derived from an EMBL/GenBank/DDBJ whole genome shotgun (WGS) entry which is preliminary data.</text>
</comment>
<evidence type="ECO:0000313" key="3">
    <source>
        <dbReference type="Proteomes" id="UP000291117"/>
    </source>
</evidence>
<dbReference type="EMBL" id="SJSM01000003">
    <property type="protein sequence ID" value="TCC97852.1"/>
    <property type="molecule type" value="Genomic_DNA"/>
</dbReference>
<dbReference type="Proteomes" id="UP000291117">
    <property type="component" value="Unassembled WGS sequence"/>
</dbReference>
<accession>A0A4R0NF69</accession>
<gene>
    <name evidence="2" type="ORF">EZ444_08045</name>
</gene>
<reference evidence="2 3" key="1">
    <citation type="submission" date="2019-02" db="EMBL/GenBank/DDBJ databases">
        <title>Pedobacter sp. RP-3-8 sp. nov., isolated from Arctic soil.</title>
        <authorList>
            <person name="Dahal R.H."/>
        </authorList>
    </citation>
    <scope>NUCLEOTIDE SEQUENCE [LARGE SCALE GENOMIC DNA]</scope>
    <source>
        <strain evidence="2 3">RP-3-8</strain>
    </source>
</reference>
<keyword evidence="3" id="KW-1185">Reference proteome</keyword>
<organism evidence="2 3">
    <name type="scientific">Pedobacter hiemivivus</name>
    <dbReference type="NCBI Taxonomy" id="2530454"/>
    <lineage>
        <taxon>Bacteria</taxon>
        <taxon>Pseudomonadati</taxon>
        <taxon>Bacteroidota</taxon>
        <taxon>Sphingobacteriia</taxon>
        <taxon>Sphingobacteriales</taxon>
        <taxon>Sphingobacteriaceae</taxon>
        <taxon>Pedobacter</taxon>
    </lineage>
</organism>
<name>A0A4R0NF69_9SPHI</name>
<dbReference type="OrthoDB" id="72213at2"/>
<dbReference type="InterPro" id="IPR024976">
    <property type="entry name" value="DUF3885"/>
</dbReference>
<feature type="domain" description="DUF3885" evidence="1">
    <location>
        <begin position="12"/>
        <end position="178"/>
    </location>
</feature>